<dbReference type="Pfam" id="PF01850">
    <property type="entry name" value="PIN"/>
    <property type="match status" value="1"/>
</dbReference>
<keyword evidence="3 8" id="KW-0540">Nuclease</keyword>
<keyword evidence="11" id="KW-1185">Reference proteome</keyword>
<evidence type="ECO:0000256" key="8">
    <source>
        <dbReference type="HAMAP-Rule" id="MF_00265"/>
    </source>
</evidence>
<dbReference type="GO" id="GO:0016787">
    <property type="term" value="F:hydrolase activity"/>
    <property type="evidence" value="ECO:0007669"/>
    <property type="project" value="UniProtKB-KW"/>
</dbReference>
<evidence type="ECO:0000256" key="7">
    <source>
        <dbReference type="ARBA" id="ARBA00038093"/>
    </source>
</evidence>
<evidence type="ECO:0000256" key="3">
    <source>
        <dbReference type="ARBA" id="ARBA00022722"/>
    </source>
</evidence>
<comment type="caution">
    <text evidence="10">The sequence shown here is derived from an EMBL/GenBank/DDBJ whole genome shotgun (WGS) entry which is preliminary data.</text>
</comment>
<dbReference type="Proteomes" id="UP000032066">
    <property type="component" value="Unassembled WGS sequence"/>
</dbReference>
<dbReference type="GO" id="GO:0000287">
    <property type="term" value="F:magnesium ion binding"/>
    <property type="evidence" value="ECO:0007669"/>
    <property type="project" value="UniProtKB-UniRule"/>
</dbReference>
<evidence type="ECO:0000313" key="10">
    <source>
        <dbReference type="EMBL" id="KIQ62105.1"/>
    </source>
</evidence>
<keyword evidence="8" id="KW-0800">Toxin</keyword>
<dbReference type="GO" id="GO:0004540">
    <property type="term" value="F:RNA nuclease activity"/>
    <property type="evidence" value="ECO:0007669"/>
    <property type="project" value="InterPro"/>
</dbReference>
<comment type="cofactor">
    <cofactor evidence="1 8">
        <name>Mg(2+)</name>
        <dbReference type="ChEBI" id="CHEBI:18420"/>
    </cofactor>
</comment>
<feature type="binding site" evidence="8">
    <location>
        <position position="9"/>
    </location>
    <ligand>
        <name>Mg(2+)</name>
        <dbReference type="ChEBI" id="CHEBI:18420"/>
    </ligand>
</feature>
<evidence type="ECO:0000313" key="11">
    <source>
        <dbReference type="Proteomes" id="UP000032066"/>
    </source>
</evidence>
<proteinExistence type="inferred from homology"/>
<keyword evidence="6 8" id="KW-0460">Magnesium</keyword>
<gene>
    <name evidence="8" type="primary">vapC</name>
    <name evidence="10" type="ORF">TR51_23325</name>
</gene>
<dbReference type="SUPFAM" id="SSF88723">
    <property type="entry name" value="PIN domain-like"/>
    <property type="match status" value="1"/>
</dbReference>
<comment type="function">
    <text evidence="8">Toxic component of a toxin-antitoxin (TA) system. An RNase.</text>
</comment>
<accession>A0A0D0N205</accession>
<dbReference type="STRING" id="2064.TR51_23325"/>
<evidence type="ECO:0000256" key="1">
    <source>
        <dbReference type="ARBA" id="ARBA00001946"/>
    </source>
</evidence>
<comment type="similarity">
    <text evidence="7 8">Belongs to the PINc/VapC protein family.</text>
</comment>
<dbReference type="CDD" id="cd18755">
    <property type="entry name" value="PIN_MtVapC3_VapC21-like"/>
    <property type="match status" value="1"/>
</dbReference>
<sequence>MAAELFLIDKSAHARILRPGMADVWTATLLRGQVSICPPTEAEILYSSRSPEDYVRVKRLLSDAYSWALVPDDGWSQVLQLQRKLSDAGQLRSAGIVDLLVAVTAMHHGLTVLHYDRDFETLAQHSELKTRWLAEPGSIA</sequence>
<dbReference type="EC" id="3.1.-.-" evidence="8"/>
<dbReference type="GO" id="GO:0090729">
    <property type="term" value="F:toxin activity"/>
    <property type="evidence" value="ECO:0007669"/>
    <property type="project" value="UniProtKB-KW"/>
</dbReference>
<dbReference type="OrthoDB" id="5185254at2"/>
<feature type="binding site" evidence="8">
    <location>
        <position position="98"/>
    </location>
    <ligand>
        <name>Mg(2+)</name>
        <dbReference type="ChEBI" id="CHEBI:18420"/>
    </ligand>
</feature>
<dbReference type="Gene3D" id="3.40.50.1010">
    <property type="entry name" value="5'-nuclease"/>
    <property type="match status" value="1"/>
</dbReference>
<dbReference type="EMBL" id="JXZB01000004">
    <property type="protein sequence ID" value="KIQ62105.1"/>
    <property type="molecule type" value="Genomic_DNA"/>
</dbReference>
<feature type="domain" description="PIN" evidence="9">
    <location>
        <begin position="23"/>
        <end position="123"/>
    </location>
</feature>
<keyword evidence="2 8" id="KW-1277">Toxin-antitoxin system</keyword>
<dbReference type="InterPro" id="IPR022907">
    <property type="entry name" value="VapC_family"/>
</dbReference>
<dbReference type="PATRIC" id="fig|2064.6.peg.5004"/>
<protein>
    <recommendedName>
        <fullName evidence="8">Ribonuclease VapC</fullName>
        <shortName evidence="8">RNase VapC</shortName>
        <ecNumber evidence="8">3.1.-.-</ecNumber>
    </recommendedName>
    <alternativeName>
        <fullName evidence="8">Toxin VapC</fullName>
    </alternativeName>
</protein>
<dbReference type="AlphaFoldDB" id="A0A0D0N205"/>
<dbReference type="InterPro" id="IPR002716">
    <property type="entry name" value="PIN_dom"/>
</dbReference>
<evidence type="ECO:0000259" key="9">
    <source>
        <dbReference type="Pfam" id="PF01850"/>
    </source>
</evidence>
<name>A0A0D0N205_KITGR</name>
<evidence type="ECO:0000256" key="2">
    <source>
        <dbReference type="ARBA" id="ARBA00022649"/>
    </source>
</evidence>
<dbReference type="InterPro" id="IPR050556">
    <property type="entry name" value="Type_II_TA_system_RNase"/>
</dbReference>
<reference evidence="10 11" key="1">
    <citation type="submission" date="2015-02" db="EMBL/GenBank/DDBJ databases">
        <title>Draft genome sequence of Kitasatospora griseola MF730-N6, a bafilomycin, terpentecin and satosporin producer.</title>
        <authorList>
            <person name="Arens J.C."/>
            <person name="Haltli B."/>
            <person name="Kerr R.G."/>
        </authorList>
    </citation>
    <scope>NUCLEOTIDE SEQUENCE [LARGE SCALE GENOMIC DNA]</scope>
    <source>
        <strain evidence="10 11">MF730-N6</strain>
    </source>
</reference>
<evidence type="ECO:0000256" key="5">
    <source>
        <dbReference type="ARBA" id="ARBA00022801"/>
    </source>
</evidence>
<dbReference type="RefSeq" id="WP_043913970.1">
    <property type="nucleotide sequence ID" value="NZ_JXZB01000004.1"/>
</dbReference>
<dbReference type="PANTHER" id="PTHR33653:SF1">
    <property type="entry name" value="RIBONUCLEASE VAPC2"/>
    <property type="match status" value="1"/>
</dbReference>
<dbReference type="PANTHER" id="PTHR33653">
    <property type="entry name" value="RIBONUCLEASE VAPC2"/>
    <property type="match status" value="1"/>
</dbReference>
<organism evidence="10 11">
    <name type="scientific">Kitasatospora griseola</name>
    <name type="common">Streptomyces griseolosporeus</name>
    <dbReference type="NCBI Taxonomy" id="2064"/>
    <lineage>
        <taxon>Bacteria</taxon>
        <taxon>Bacillati</taxon>
        <taxon>Actinomycetota</taxon>
        <taxon>Actinomycetes</taxon>
        <taxon>Kitasatosporales</taxon>
        <taxon>Streptomycetaceae</taxon>
        <taxon>Kitasatospora</taxon>
    </lineage>
</organism>
<keyword evidence="5 8" id="KW-0378">Hydrolase</keyword>
<dbReference type="HAMAP" id="MF_00265">
    <property type="entry name" value="VapC_Nob1"/>
    <property type="match status" value="1"/>
</dbReference>
<keyword evidence="4 8" id="KW-0479">Metal-binding</keyword>
<evidence type="ECO:0000256" key="6">
    <source>
        <dbReference type="ARBA" id="ARBA00022842"/>
    </source>
</evidence>
<evidence type="ECO:0000256" key="4">
    <source>
        <dbReference type="ARBA" id="ARBA00022723"/>
    </source>
</evidence>
<dbReference type="InterPro" id="IPR029060">
    <property type="entry name" value="PIN-like_dom_sf"/>
</dbReference>